<dbReference type="PROSITE" id="PS51898">
    <property type="entry name" value="TYR_RECOMBINASE"/>
    <property type="match status" value="1"/>
</dbReference>
<dbReference type="GeneID" id="63641725"/>
<dbReference type="GO" id="GO:0006310">
    <property type="term" value="P:DNA recombination"/>
    <property type="evidence" value="ECO:0007669"/>
    <property type="project" value="UniProtKB-KW"/>
</dbReference>
<evidence type="ECO:0000313" key="4">
    <source>
        <dbReference type="Proteomes" id="UP000006163"/>
    </source>
</evidence>
<name>C0R8C1_BORVA</name>
<dbReference type="RefSeq" id="WP_012664789.1">
    <property type="nucleotide sequence ID" value="NC_012131.1"/>
</dbReference>
<dbReference type="HOGENOM" id="CLU_095227_0_0_12"/>
<feature type="domain" description="Tyr recombinase" evidence="2">
    <location>
        <begin position="51"/>
        <end position="251"/>
    </location>
</feature>
<dbReference type="Proteomes" id="UP000006163">
    <property type="component" value="Plasmid VS116_cp32-2-7"/>
</dbReference>
<evidence type="ECO:0000259" key="2">
    <source>
        <dbReference type="PROSITE" id="PS51898"/>
    </source>
</evidence>
<keyword evidence="1" id="KW-0233">DNA recombination</keyword>
<dbReference type="Pfam" id="PF00589">
    <property type="entry name" value="Phage_integrase"/>
    <property type="match status" value="1"/>
</dbReference>
<dbReference type="AlphaFoldDB" id="C0R8C1"/>
<gene>
    <name evidence="3" type="ORF">BVAVS116_O0010</name>
</gene>
<evidence type="ECO:0000313" key="3">
    <source>
        <dbReference type="EMBL" id="ACN52717.1"/>
    </source>
</evidence>
<dbReference type="OrthoDB" id="350491at2"/>
<reference evidence="3 4" key="1">
    <citation type="journal article" date="2012" name="J. Bacteriol.">
        <title>Whole-Genome Sequences of Borrelia bissettii, Borrelia valaisiana, and Borrelia spielmanii.</title>
        <authorList>
            <person name="Schutzer S.E."/>
            <person name="Fraser-Liggett C.M."/>
            <person name="Qiu W.G."/>
            <person name="Kraiczy P."/>
            <person name="Mongodin E.F."/>
            <person name="Dunn J.J."/>
            <person name="Luft B.J."/>
            <person name="Casjens S.R."/>
        </authorList>
    </citation>
    <scope>NUCLEOTIDE SEQUENCE [LARGE SCALE GENOMIC DNA]</scope>
    <source>
        <strain evidence="3 4">VS116</strain>
        <plasmid evidence="3">VS116_cp32-2-7</plasmid>
    </source>
</reference>
<dbReference type="InterPro" id="IPR002104">
    <property type="entry name" value="Integrase_catalytic"/>
</dbReference>
<dbReference type="EMBL" id="CP001434">
    <property type="protein sequence ID" value="ACN52717.1"/>
    <property type="molecule type" value="Genomic_DNA"/>
</dbReference>
<sequence length="296" mass="34363">MDLNKYLNLNNGDTDFLLKLLKDYQKVVDENKILKNALKNSPKNKKENLKPNPKFCLTSKTSKLITKCIKHLKQTDPISGWFVHLLSISGCRGTEIQKAKMEDITQLSSKTGEIYYNIKVNVSKKRSIACIREIVISSKEYNAIQTAHKNHFEEKNIDTRRTYLFQKTKHKFKDNQISIINISRKFKNLLKKSGFKANKSLHLCRILFILNLKTNGYNSFQIKELMKYSSTHEIDNIYELSSANKIQAYKCIKNSLNYSTNYLNLKIRFKVTLNSFPRGFKSSESYNISCSFVAIK</sequence>
<accession>C0R8C1</accession>
<dbReference type="GO" id="GO:0003677">
    <property type="term" value="F:DNA binding"/>
    <property type="evidence" value="ECO:0007669"/>
    <property type="project" value="InterPro"/>
</dbReference>
<dbReference type="Gene3D" id="1.10.443.10">
    <property type="entry name" value="Intergrase catalytic core"/>
    <property type="match status" value="1"/>
</dbReference>
<keyword evidence="4" id="KW-1185">Reference proteome</keyword>
<dbReference type="SUPFAM" id="SSF56349">
    <property type="entry name" value="DNA breaking-rejoining enzymes"/>
    <property type="match status" value="1"/>
</dbReference>
<proteinExistence type="predicted"/>
<organism evidence="3 4">
    <name type="scientific">Borreliella valaisiana VS116</name>
    <dbReference type="NCBI Taxonomy" id="445987"/>
    <lineage>
        <taxon>Bacteria</taxon>
        <taxon>Pseudomonadati</taxon>
        <taxon>Spirochaetota</taxon>
        <taxon>Spirochaetia</taxon>
        <taxon>Spirochaetales</taxon>
        <taxon>Borreliaceae</taxon>
        <taxon>Borreliella</taxon>
    </lineage>
</organism>
<dbReference type="GO" id="GO:0015074">
    <property type="term" value="P:DNA integration"/>
    <property type="evidence" value="ECO:0007669"/>
    <property type="project" value="InterPro"/>
</dbReference>
<protein>
    <recommendedName>
        <fullName evidence="2">Tyr recombinase domain-containing protein</fullName>
    </recommendedName>
</protein>
<dbReference type="InterPro" id="IPR011010">
    <property type="entry name" value="DNA_brk_join_enz"/>
</dbReference>
<keyword evidence="3" id="KW-0614">Plasmid</keyword>
<dbReference type="InterPro" id="IPR013762">
    <property type="entry name" value="Integrase-like_cat_sf"/>
</dbReference>
<evidence type="ECO:0000256" key="1">
    <source>
        <dbReference type="ARBA" id="ARBA00023172"/>
    </source>
</evidence>
<geneLocation type="plasmid" evidence="3 4">
    <name>VS116_cp32-2-7</name>
</geneLocation>